<gene>
    <name evidence="2" type="ordered locus">Tcur_4524</name>
</gene>
<dbReference type="KEGG" id="tcu:Tcur_4524"/>
<accession>D1A566</accession>
<reference evidence="2 3" key="1">
    <citation type="journal article" date="2011" name="Stand. Genomic Sci.">
        <title>Complete genome sequence of Thermomonospora curvata type strain (B9).</title>
        <authorList>
            <person name="Chertkov O."/>
            <person name="Sikorski J."/>
            <person name="Nolan M."/>
            <person name="Lapidus A."/>
            <person name="Lucas S."/>
            <person name="Del Rio T.G."/>
            <person name="Tice H."/>
            <person name="Cheng J.F."/>
            <person name="Goodwin L."/>
            <person name="Pitluck S."/>
            <person name="Liolios K."/>
            <person name="Ivanova N."/>
            <person name="Mavromatis K."/>
            <person name="Mikhailova N."/>
            <person name="Ovchinnikova G."/>
            <person name="Pati A."/>
            <person name="Chen A."/>
            <person name="Palaniappan K."/>
            <person name="Djao O.D."/>
            <person name="Land M."/>
            <person name="Hauser L."/>
            <person name="Chang Y.J."/>
            <person name="Jeffries C.D."/>
            <person name="Brettin T."/>
            <person name="Han C."/>
            <person name="Detter J.C."/>
            <person name="Rohde M."/>
            <person name="Goker M."/>
            <person name="Woyke T."/>
            <person name="Bristow J."/>
            <person name="Eisen J.A."/>
            <person name="Markowitz V."/>
            <person name="Hugenholtz P."/>
            <person name="Klenk H.P."/>
            <person name="Kyrpides N.C."/>
        </authorList>
    </citation>
    <scope>NUCLEOTIDE SEQUENCE [LARGE SCALE GENOMIC DNA]</scope>
    <source>
        <strain evidence="3">ATCC 19995 / DSM 43183 / JCM 3096 / KCTC 9072 / NBRC 15933 / NCIMB 10081 / Henssen B9</strain>
    </source>
</reference>
<dbReference type="HOGENOM" id="CLU_055817_2_0_11"/>
<evidence type="ECO:0000313" key="2">
    <source>
        <dbReference type="EMBL" id="ACZ00052.1"/>
    </source>
</evidence>
<dbReference type="EMBL" id="CP001738">
    <property type="protein sequence ID" value="ACZ00052.1"/>
    <property type="molecule type" value="Genomic_DNA"/>
</dbReference>
<dbReference type="Proteomes" id="UP000001918">
    <property type="component" value="Chromosome"/>
</dbReference>
<dbReference type="STRING" id="471852.Tcur_4524"/>
<keyword evidence="3" id="KW-1185">Reference proteome</keyword>
<dbReference type="AlphaFoldDB" id="D1A566"/>
<feature type="domain" description="DUF5753" evidence="1">
    <location>
        <begin position="51"/>
        <end position="208"/>
    </location>
</feature>
<dbReference type="InterPro" id="IPR043917">
    <property type="entry name" value="DUF5753"/>
</dbReference>
<dbReference type="Pfam" id="PF19054">
    <property type="entry name" value="DUF5753"/>
    <property type="match status" value="1"/>
</dbReference>
<organism evidence="2 3">
    <name type="scientific">Thermomonospora curvata (strain ATCC 19995 / DSM 43183 / JCM 3096 / KCTC 9072 / NBRC 15933 / NCIMB 10081 / Henssen B9)</name>
    <dbReference type="NCBI Taxonomy" id="471852"/>
    <lineage>
        <taxon>Bacteria</taxon>
        <taxon>Bacillati</taxon>
        <taxon>Actinomycetota</taxon>
        <taxon>Actinomycetes</taxon>
        <taxon>Streptosporangiales</taxon>
        <taxon>Thermomonosporaceae</taxon>
        <taxon>Thermomonospora</taxon>
    </lineage>
</organism>
<evidence type="ECO:0000259" key="1">
    <source>
        <dbReference type="Pfam" id="PF19054"/>
    </source>
</evidence>
<name>D1A566_THECD</name>
<dbReference type="eggNOG" id="COG1813">
    <property type="taxonomic scope" value="Bacteria"/>
</dbReference>
<sequence length="221" mass="23310">MVRLLGVLGLEAAEFERLAAEVRGAYAESAAPRVDAGVSFRQGTAVERALSASLVRSFESVAVPYLLRTAGYDRAAGMVVLGEGGVDRAAVLGDQGRHFTFVICEGVLRTWPGSGACMPEQLAHLVEVAGRANVRLGVVPAGTVVGSERCGVPLHGFTIYDDSAVTVETFTRELTLTAEADVRAYVEVFEGFARSAVFGDEAVALVERAARDLGKILGSIH</sequence>
<protein>
    <recommendedName>
        <fullName evidence="1">DUF5753 domain-containing protein</fullName>
    </recommendedName>
</protein>
<proteinExistence type="predicted"/>
<evidence type="ECO:0000313" key="3">
    <source>
        <dbReference type="Proteomes" id="UP000001918"/>
    </source>
</evidence>